<sequence>MGYAASLPSVDRLEARVLRTHAELAALADEWDRLYAVSPRATPFQTHAWVSAWARAYVPAGELFVAEVRREARLVAAAPLFRDRRGPWRVLAPLGGAISDHTDVLVAADEPGALDALGRVLLAEPGWQVIDLPDVRPDAVARAWADTWPGRASRLPASTVLELPALPLPDLLDRMPPRTAKTMRRKLRKVEQAGIEVRNVPADEVPQAVGRLLRLHEEQWAGRGGTPEHRTERFRDHLVTALTRMVDDGTAVLAEYSSAGEVRVEQILLLGHDTVSYYLAGISPQLRQDMDTAALLVEHDAGLAVQRGAERYSMLRGLEDYKFRWRPEPVVQERVLLSRPGPGGLAYGALVRARAAAVRRVKEQAPWVRELRDRAVRRIRG</sequence>
<name>A0A1G7MRY2_9ACTN</name>
<dbReference type="SUPFAM" id="SSF55729">
    <property type="entry name" value="Acyl-CoA N-acyltransferases (Nat)"/>
    <property type="match status" value="1"/>
</dbReference>
<dbReference type="Gene3D" id="3.40.630.30">
    <property type="match status" value="1"/>
</dbReference>
<dbReference type="GO" id="GO:0016740">
    <property type="term" value="F:transferase activity"/>
    <property type="evidence" value="ECO:0007669"/>
    <property type="project" value="UniProtKB-KW"/>
</dbReference>
<dbReference type="Proteomes" id="UP000199406">
    <property type="component" value="Unassembled WGS sequence"/>
</dbReference>
<dbReference type="STRING" id="1550231.SAMN05660662_2896"/>
<dbReference type="Pfam" id="PF13480">
    <property type="entry name" value="Acetyltransf_6"/>
    <property type="match status" value="1"/>
</dbReference>
<evidence type="ECO:0000313" key="3">
    <source>
        <dbReference type="Proteomes" id="UP000199406"/>
    </source>
</evidence>
<keyword evidence="2" id="KW-0808">Transferase</keyword>
<protein>
    <submittedName>
        <fullName evidence="2">Acetyltransferase involved in cellulose biosynthesis, CelD/BcsL family</fullName>
    </submittedName>
</protein>
<dbReference type="EMBL" id="FNBT01000005">
    <property type="protein sequence ID" value="SDF64598.1"/>
    <property type="molecule type" value="Genomic_DNA"/>
</dbReference>
<accession>A0A1G7MRY2</accession>
<keyword evidence="3" id="KW-1185">Reference proteome</keyword>
<dbReference type="AlphaFoldDB" id="A0A1G7MRY2"/>
<evidence type="ECO:0000313" key="2">
    <source>
        <dbReference type="EMBL" id="SDF64598.1"/>
    </source>
</evidence>
<organism evidence="2 3">
    <name type="scientific">Blastococcus aurantiacus</name>
    <dbReference type="NCBI Taxonomy" id="1550231"/>
    <lineage>
        <taxon>Bacteria</taxon>
        <taxon>Bacillati</taxon>
        <taxon>Actinomycetota</taxon>
        <taxon>Actinomycetes</taxon>
        <taxon>Geodermatophilales</taxon>
        <taxon>Geodermatophilaceae</taxon>
        <taxon>Blastococcus</taxon>
    </lineage>
</organism>
<feature type="domain" description="BioF2-like acetyltransferase" evidence="1">
    <location>
        <begin position="178"/>
        <end position="322"/>
    </location>
</feature>
<proteinExistence type="predicted"/>
<gene>
    <name evidence="2" type="ORF">SAMN05660662_2896</name>
</gene>
<reference evidence="3" key="1">
    <citation type="submission" date="2016-10" db="EMBL/GenBank/DDBJ databases">
        <authorList>
            <person name="Varghese N."/>
            <person name="Submissions S."/>
        </authorList>
    </citation>
    <scope>NUCLEOTIDE SEQUENCE [LARGE SCALE GENOMIC DNA]</scope>
    <source>
        <strain evidence="3">DSM 44268</strain>
    </source>
</reference>
<dbReference type="InterPro" id="IPR038740">
    <property type="entry name" value="BioF2-like_GNAT_dom"/>
</dbReference>
<evidence type="ECO:0000259" key="1">
    <source>
        <dbReference type="Pfam" id="PF13480"/>
    </source>
</evidence>
<dbReference type="InterPro" id="IPR016181">
    <property type="entry name" value="Acyl_CoA_acyltransferase"/>
</dbReference>